<sequence length="235" mass="27283">MSKTSVLLVEDEENVSTFVALELKFEGYEVDVAEDGEKAFHFAQNKQYDIILLDWMIPKLDGLEVCRRIRKSSNVPIILLTARDYIGDKIAGLDAGADDYITKPFEIEELLARIRAVLRRTQNERNRENADILSIDTLSIDLKKRSVQREGKNIELTQKEFDLLYLLMRNEGEVLSRERILSDVWGYDFMGQTNVVDVYIRYLRNKIEFDQQAKLIHTVRGIGYVIRFADAKENE</sequence>
<dbReference type="InterPro" id="IPR016032">
    <property type="entry name" value="Sig_transdc_resp-reg_C-effctor"/>
</dbReference>
<feature type="modified residue" description="4-aspartylphosphate" evidence="7">
    <location>
        <position position="54"/>
    </location>
</feature>
<keyword evidence="6" id="KW-0804">Transcription</keyword>
<evidence type="ECO:0000256" key="5">
    <source>
        <dbReference type="ARBA" id="ARBA00023125"/>
    </source>
</evidence>
<organism evidence="11 12">
    <name type="scientific">Gottfriedia endophytica</name>
    <dbReference type="NCBI Taxonomy" id="2820819"/>
    <lineage>
        <taxon>Bacteria</taxon>
        <taxon>Bacillati</taxon>
        <taxon>Bacillota</taxon>
        <taxon>Bacilli</taxon>
        <taxon>Bacillales</taxon>
        <taxon>Bacillaceae</taxon>
        <taxon>Gottfriedia</taxon>
    </lineage>
</organism>
<dbReference type="InterPro" id="IPR039420">
    <property type="entry name" value="WalR-like"/>
</dbReference>
<feature type="domain" description="Response regulatory" evidence="9">
    <location>
        <begin position="5"/>
        <end position="118"/>
    </location>
</feature>
<dbReference type="GO" id="GO:0032993">
    <property type="term" value="C:protein-DNA complex"/>
    <property type="evidence" value="ECO:0007669"/>
    <property type="project" value="TreeGrafter"/>
</dbReference>
<proteinExistence type="predicted"/>
<evidence type="ECO:0000256" key="7">
    <source>
        <dbReference type="PROSITE-ProRule" id="PRU00169"/>
    </source>
</evidence>
<dbReference type="SMART" id="SM00448">
    <property type="entry name" value="REC"/>
    <property type="match status" value="1"/>
</dbReference>
<evidence type="ECO:0000256" key="8">
    <source>
        <dbReference type="PROSITE-ProRule" id="PRU01091"/>
    </source>
</evidence>
<name>A0A940NHW2_9BACI</name>
<dbReference type="Pfam" id="PF00072">
    <property type="entry name" value="Response_reg"/>
    <property type="match status" value="1"/>
</dbReference>
<reference evidence="11" key="1">
    <citation type="submission" date="2021-04" db="EMBL/GenBank/DDBJ databases">
        <title>Genome seq and assembly of Bacillus sp.</title>
        <authorList>
            <person name="Chhetri G."/>
        </authorList>
    </citation>
    <scope>NUCLEOTIDE SEQUENCE</scope>
    <source>
        <strain evidence="11">RG28</strain>
    </source>
</reference>
<feature type="domain" description="OmpR/PhoB-type" evidence="10">
    <location>
        <begin position="130"/>
        <end position="228"/>
    </location>
</feature>
<dbReference type="InterPro" id="IPR011006">
    <property type="entry name" value="CheY-like_superfamily"/>
</dbReference>
<feature type="DNA-binding region" description="OmpR/PhoB-type" evidence="8">
    <location>
        <begin position="130"/>
        <end position="228"/>
    </location>
</feature>
<dbReference type="PANTHER" id="PTHR48111:SF22">
    <property type="entry name" value="REGULATOR OF RPOS"/>
    <property type="match status" value="1"/>
</dbReference>
<evidence type="ECO:0000256" key="4">
    <source>
        <dbReference type="ARBA" id="ARBA00023015"/>
    </source>
</evidence>
<evidence type="ECO:0000256" key="6">
    <source>
        <dbReference type="ARBA" id="ARBA00023163"/>
    </source>
</evidence>
<dbReference type="CDD" id="cd17574">
    <property type="entry name" value="REC_OmpR"/>
    <property type="match status" value="1"/>
</dbReference>
<dbReference type="InterPro" id="IPR036388">
    <property type="entry name" value="WH-like_DNA-bd_sf"/>
</dbReference>
<dbReference type="SUPFAM" id="SSF46894">
    <property type="entry name" value="C-terminal effector domain of the bipartite response regulators"/>
    <property type="match status" value="1"/>
</dbReference>
<dbReference type="PROSITE" id="PS50110">
    <property type="entry name" value="RESPONSE_REGULATORY"/>
    <property type="match status" value="1"/>
</dbReference>
<dbReference type="SUPFAM" id="SSF52172">
    <property type="entry name" value="CheY-like"/>
    <property type="match status" value="1"/>
</dbReference>
<dbReference type="GO" id="GO:0000976">
    <property type="term" value="F:transcription cis-regulatory region binding"/>
    <property type="evidence" value="ECO:0007669"/>
    <property type="project" value="TreeGrafter"/>
</dbReference>
<keyword evidence="4" id="KW-0805">Transcription regulation</keyword>
<dbReference type="Proteomes" id="UP000682134">
    <property type="component" value="Unassembled WGS sequence"/>
</dbReference>
<dbReference type="SMART" id="SM00862">
    <property type="entry name" value="Trans_reg_C"/>
    <property type="match status" value="1"/>
</dbReference>
<comment type="caution">
    <text evidence="11">The sequence shown here is derived from an EMBL/GenBank/DDBJ whole genome shotgun (WGS) entry which is preliminary data.</text>
</comment>
<dbReference type="PANTHER" id="PTHR48111">
    <property type="entry name" value="REGULATOR OF RPOS"/>
    <property type="match status" value="1"/>
</dbReference>
<evidence type="ECO:0000259" key="10">
    <source>
        <dbReference type="PROSITE" id="PS51755"/>
    </source>
</evidence>
<evidence type="ECO:0000259" key="9">
    <source>
        <dbReference type="PROSITE" id="PS50110"/>
    </source>
</evidence>
<evidence type="ECO:0000256" key="3">
    <source>
        <dbReference type="ARBA" id="ARBA00023012"/>
    </source>
</evidence>
<dbReference type="PROSITE" id="PS51755">
    <property type="entry name" value="OMPR_PHOB"/>
    <property type="match status" value="1"/>
</dbReference>
<evidence type="ECO:0000256" key="2">
    <source>
        <dbReference type="ARBA" id="ARBA00022553"/>
    </source>
</evidence>
<evidence type="ECO:0000313" key="11">
    <source>
        <dbReference type="EMBL" id="MBP0724347.1"/>
    </source>
</evidence>
<keyword evidence="12" id="KW-1185">Reference proteome</keyword>
<dbReference type="InterPro" id="IPR001789">
    <property type="entry name" value="Sig_transdc_resp-reg_receiver"/>
</dbReference>
<dbReference type="FunFam" id="1.10.10.10:FF:000005">
    <property type="entry name" value="Two-component system response regulator"/>
    <property type="match status" value="1"/>
</dbReference>
<dbReference type="Pfam" id="PF00486">
    <property type="entry name" value="Trans_reg_C"/>
    <property type="match status" value="1"/>
</dbReference>
<accession>A0A940NHW2</accession>
<keyword evidence="5 8" id="KW-0238">DNA-binding</keyword>
<evidence type="ECO:0000256" key="1">
    <source>
        <dbReference type="ARBA" id="ARBA00004496"/>
    </source>
</evidence>
<dbReference type="InterPro" id="IPR001867">
    <property type="entry name" value="OmpR/PhoB-type_DNA-bd"/>
</dbReference>
<dbReference type="AlphaFoldDB" id="A0A940NHW2"/>
<dbReference type="GO" id="GO:0005829">
    <property type="term" value="C:cytosol"/>
    <property type="evidence" value="ECO:0007669"/>
    <property type="project" value="TreeGrafter"/>
</dbReference>
<dbReference type="CDD" id="cd00383">
    <property type="entry name" value="trans_reg_C"/>
    <property type="match status" value="1"/>
</dbReference>
<dbReference type="FunFam" id="3.40.50.2300:FF:000001">
    <property type="entry name" value="DNA-binding response regulator PhoB"/>
    <property type="match status" value="1"/>
</dbReference>
<keyword evidence="2 7" id="KW-0597">Phosphoprotein</keyword>
<dbReference type="GO" id="GO:0006355">
    <property type="term" value="P:regulation of DNA-templated transcription"/>
    <property type="evidence" value="ECO:0007669"/>
    <property type="project" value="InterPro"/>
</dbReference>
<gene>
    <name evidence="11" type="ORF">J5Y03_04000</name>
</gene>
<comment type="subcellular location">
    <subcellularLocation>
        <location evidence="1">Cytoplasm</location>
    </subcellularLocation>
</comment>
<evidence type="ECO:0000313" key="12">
    <source>
        <dbReference type="Proteomes" id="UP000682134"/>
    </source>
</evidence>
<dbReference type="GO" id="GO:0000156">
    <property type="term" value="F:phosphorelay response regulator activity"/>
    <property type="evidence" value="ECO:0007669"/>
    <property type="project" value="TreeGrafter"/>
</dbReference>
<protein>
    <submittedName>
        <fullName evidence="11">Response regulator transcription factor</fullName>
    </submittedName>
</protein>
<keyword evidence="3" id="KW-0902">Two-component regulatory system</keyword>
<dbReference type="Gene3D" id="3.40.50.2300">
    <property type="match status" value="1"/>
</dbReference>
<dbReference type="EMBL" id="JAGIYQ010000002">
    <property type="protein sequence ID" value="MBP0724347.1"/>
    <property type="molecule type" value="Genomic_DNA"/>
</dbReference>
<dbReference type="Gene3D" id="1.10.10.10">
    <property type="entry name" value="Winged helix-like DNA-binding domain superfamily/Winged helix DNA-binding domain"/>
    <property type="match status" value="1"/>
</dbReference>
<dbReference type="Gene3D" id="6.10.250.690">
    <property type="match status" value="1"/>
</dbReference>
<dbReference type="RefSeq" id="WP_209402771.1">
    <property type="nucleotide sequence ID" value="NZ_JAGIYQ010000002.1"/>
</dbReference>